<dbReference type="Gene3D" id="1.10.101.10">
    <property type="entry name" value="PGBD-like superfamily/PGBD"/>
    <property type="match status" value="1"/>
</dbReference>
<gene>
    <name evidence="2" type="ORF">PPROV_000622300</name>
</gene>
<accession>A0A830HPV5</accession>
<evidence type="ECO:0000313" key="3">
    <source>
        <dbReference type="Proteomes" id="UP000660262"/>
    </source>
</evidence>
<feature type="domain" description="Peptidoglycan binding-like" evidence="1">
    <location>
        <begin position="33"/>
        <end position="74"/>
    </location>
</feature>
<evidence type="ECO:0000313" key="2">
    <source>
        <dbReference type="EMBL" id="GHP07481.1"/>
    </source>
</evidence>
<dbReference type="SUPFAM" id="SSF47090">
    <property type="entry name" value="PGBD-like"/>
    <property type="match status" value="1"/>
</dbReference>
<dbReference type="Proteomes" id="UP000660262">
    <property type="component" value="Unassembled WGS sequence"/>
</dbReference>
<dbReference type="InterPro" id="IPR002477">
    <property type="entry name" value="Peptidoglycan-bd-like"/>
</dbReference>
<evidence type="ECO:0000259" key="1">
    <source>
        <dbReference type="Pfam" id="PF01471"/>
    </source>
</evidence>
<keyword evidence="3" id="KW-1185">Reference proteome</keyword>
<name>A0A830HPV5_9CHLO</name>
<dbReference type="EMBL" id="BNJQ01000017">
    <property type="protein sequence ID" value="GHP07481.1"/>
    <property type="molecule type" value="Genomic_DNA"/>
</dbReference>
<dbReference type="InterPro" id="IPR036365">
    <property type="entry name" value="PGBD-like_sf"/>
</dbReference>
<organism evidence="2 3">
    <name type="scientific">Pycnococcus provasolii</name>
    <dbReference type="NCBI Taxonomy" id="41880"/>
    <lineage>
        <taxon>Eukaryota</taxon>
        <taxon>Viridiplantae</taxon>
        <taxon>Chlorophyta</taxon>
        <taxon>Pseudoscourfieldiophyceae</taxon>
        <taxon>Pseudoscourfieldiales</taxon>
        <taxon>Pycnococcaceae</taxon>
        <taxon>Pycnococcus</taxon>
    </lineage>
</organism>
<sequence>MDKVVRRSSSRRPPADGEACYFPRDLSRGAFGGDVFCLQHFLKRQGALNEAPSGYFGEKTEKAVEKWQSREGILPSNGILAWTSRTRYAKVNGLPQPRPGVAAGASTSDGKERTCIDVCSEHSGVQDCQTRCVRNDGERLHACREACQVTFSTACDRAYPASAPGGAKNYRDCLAHLTRSCHETCKEYTS</sequence>
<protein>
    <recommendedName>
        <fullName evidence="1">Peptidoglycan binding-like domain-containing protein</fullName>
    </recommendedName>
</protein>
<comment type="caution">
    <text evidence="2">The sequence shown here is derived from an EMBL/GenBank/DDBJ whole genome shotgun (WGS) entry which is preliminary data.</text>
</comment>
<reference evidence="2" key="1">
    <citation type="submission" date="2020-10" db="EMBL/GenBank/DDBJ databases">
        <title>Unveiling of a novel bifunctional photoreceptor, Dualchrome1, isolated from a cosmopolitan green alga.</title>
        <authorList>
            <person name="Suzuki S."/>
            <person name="Kawachi M."/>
        </authorList>
    </citation>
    <scope>NUCLEOTIDE SEQUENCE</scope>
    <source>
        <strain evidence="2">NIES 2893</strain>
    </source>
</reference>
<dbReference type="InterPro" id="IPR036366">
    <property type="entry name" value="PGBDSf"/>
</dbReference>
<dbReference type="AlphaFoldDB" id="A0A830HPV5"/>
<dbReference type="OrthoDB" id="2013641at2759"/>
<proteinExistence type="predicted"/>
<dbReference type="Pfam" id="PF01471">
    <property type="entry name" value="PG_binding_1"/>
    <property type="match status" value="1"/>
</dbReference>